<dbReference type="OMA" id="NSRRQYM"/>
<dbReference type="Proteomes" id="UP001652626">
    <property type="component" value="Chromosome 27"/>
</dbReference>
<accession>A0A8B8IXI3</accession>
<dbReference type="RefSeq" id="XP_026501783.2">
    <property type="nucleotide sequence ID" value="XM_026645998.2"/>
</dbReference>
<feature type="chain" id="PRO_5047196812" evidence="1">
    <location>
        <begin position="21"/>
        <end position="235"/>
    </location>
</feature>
<sequence length="235" mass="26937">MLLVVRVSTAMVTLVLLVNARGGNEGVSIRENKPKSLIKALRRQLMYDNSDYSLEDTNSTYGRKHEKKTRKNFYVSDLVINGKEDEENNFTSEVNEHKKDNNKNIELVVSKKDLLYYIDDDKLPWQKNYDFRAESTAKYKLLKAKHQYRRSGQARLIQEEDKEGVAIVNLDKGPFPELRLPNSRRQYMHDHGEVMTEEEEVPPPVVNTSDPEAAADEFGNATVTEITDTVATNTN</sequence>
<evidence type="ECO:0000313" key="2">
    <source>
        <dbReference type="Proteomes" id="UP001652626"/>
    </source>
</evidence>
<proteinExistence type="predicted"/>
<protein>
    <submittedName>
        <fullName evidence="3">Uncharacterized protein LOC113404916</fullName>
    </submittedName>
</protein>
<evidence type="ECO:0000256" key="1">
    <source>
        <dbReference type="SAM" id="SignalP"/>
    </source>
</evidence>
<gene>
    <name evidence="3" type="primary">LOC113404916</name>
</gene>
<organism evidence="2 3">
    <name type="scientific">Vanessa tameamea</name>
    <name type="common">Kamehameha butterfly</name>
    <dbReference type="NCBI Taxonomy" id="334116"/>
    <lineage>
        <taxon>Eukaryota</taxon>
        <taxon>Metazoa</taxon>
        <taxon>Ecdysozoa</taxon>
        <taxon>Arthropoda</taxon>
        <taxon>Hexapoda</taxon>
        <taxon>Insecta</taxon>
        <taxon>Pterygota</taxon>
        <taxon>Neoptera</taxon>
        <taxon>Endopterygota</taxon>
        <taxon>Lepidoptera</taxon>
        <taxon>Glossata</taxon>
        <taxon>Ditrysia</taxon>
        <taxon>Papilionoidea</taxon>
        <taxon>Nymphalidae</taxon>
        <taxon>Nymphalinae</taxon>
        <taxon>Vanessa</taxon>
    </lineage>
</organism>
<dbReference type="AlphaFoldDB" id="A0A8B8IXI3"/>
<keyword evidence="1" id="KW-0732">Signal</keyword>
<reference evidence="3" key="1">
    <citation type="submission" date="2025-08" db="UniProtKB">
        <authorList>
            <consortium name="RefSeq"/>
        </authorList>
    </citation>
    <scope>IDENTIFICATION</scope>
    <source>
        <tissue evidence="3">Whole body</tissue>
    </source>
</reference>
<name>A0A8B8IXI3_VANTA</name>
<dbReference type="GeneID" id="113404916"/>
<evidence type="ECO:0000313" key="3">
    <source>
        <dbReference type="RefSeq" id="XP_026501783.2"/>
    </source>
</evidence>
<feature type="signal peptide" evidence="1">
    <location>
        <begin position="1"/>
        <end position="20"/>
    </location>
</feature>
<dbReference type="OrthoDB" id="7394561at2759"/>
<keyword evidence="2" id="KW-1185">Reference proteome</keyword>